<proteinExistence type="predicted"/>
<protein>
    <submittedName>
        <fullName evidence="3">5'-nucleotidase C-terminal domain-containing protein</fullName>
    </submittedName>
</protein>
<evidence type="ECO:0000313" key="4">
    <source>
        <dbReference type="Proteomes" id="UP000708576"/>
    </source>
</evidence>
<reference evidence="3 4" key="1">
    <citation type="journal article" date="2015" name="Int. J. Syst. Evol. Microbiol.">
        <title>Carboxylicivirga linearis sp. nov., isolated from a sea cucumber culture pond.</title>
        <authorList>
            <person name="Wang F.Q."/>
            <person name="Zhou Y.X."/>
            <person name="Lin X.Z."/>
            <person name="Chen G.J."/>
            <person name="Du Z.J."/>
        </authorList>
    </citation>
    <scope>NUCLEOTIDE SEQUENCE [LARGE SCALE GENOMIC DNA]</scope>
    <source>
        <strain evidence="3 4">FB218</strain>
    </source>
</reference>
<dbReference type="PANTHER" id="PTHR11575">
    <property type="entry name" value="5'-NUCLEOTIDASE-RELATED"/>
    <property type="match status" value="1"/>
</dbReference>
<sequence length="255" mass="28564">MLKTSKHNTLIIALFSLLLIFTLGCNNGSYQTKETNSTTIFIDSSYKGKNSVVDYITPYKDSIDAQMYQVIGHAARTLDKDLPEGLLTNFISDLILDETRLISSEKNLLTPDMALMNHKGLRTIIEEGPITVNKIFQLMPFENEVVLVKLTKDQTLEFLNYVASQGGDGVAGASFTIKDEKATGIKINGKPFNKEYYVVATSDYLSKGGDHYDVFKKGTIIETKVKLRDMIINHIKKLEANNEKANSQLDNRIKL</sequence>
<evidence type="ECO:0000256" key="1">
    <source>
        <dbReference type="SAM" id="Coils"/>
    </source>
</evidence>
<dbReference type="InterPro" id="IPR008334">
    <property type="entry name" value="5'-Nucleotdase_C"/>
</dbReference>
<dbReference type="Pfam" id="PF02872">
    <property type="entry name" value="5_nucleotid_C"/>
    <property type="match status" value="1"/>
</dbReference>
<dbReference type="Proteomes" id="UP000708576">
    <property type="component" value="Unassembled WGS sequence"/>
</dbReference>
<name>A0ABS5JVV6_9BACT</name>
<feature type="domain" description="5'-Nucleotidase C-terminal" evidence="2">
    <location>
        <begin position="70"/>
        <end position="216"/>
    </location>
</feature>
<evidence type="ECO:0000259" key="2">
    <source>
        <dbReference type="Pfam" id="PF02872"/>
    </source>
</evidence>
<dbReference type="EMBL" id="JAGUCO010000007">
    <property type="protein sequence ID" value="MBS2099027.1"/>
    <property type="molecule type" value="Genomic_DNA"/>
</dbReference>
<organism evidence="3 4">
    <name type="scientific">Carboxylicivirga linearis</name>
    <dbReference type="NCBI Taxonomy" id="1628157"/>
    <lineage>
        <taxon>Bacteria</taxon>
        <taxon>Pseudomonadati</taxon>
        <taxon>Bacteroidota</taxon>
        <taxon>Bacteroidia</taxon>
        <taxon>Marinilabiliales</taxon>
        <taxon>Marinilabiliaceae</taxon>
        <taxon>Carboxylicivirga</taxon>
    </lineage>
</organism>
<dbReference type="RefSeq" id="WP_212216267.1">
    <property type="nucleotide sequence ID" value="NZ_JAGUCO010000007.1"/>
</dbReference>
<dbReference type="PANTHER" id="PTHR11575:SF24">
    <property type="entry name" value="5'-NUCLEOTIDASE"/>
    <property type="match status" value="1"/>
</dbReference>
<dbReference type="SUPFAM" id="SSF55816">
    <property type="entry name" value="5'-nucleotidase (syn. UDP-sugar hydrolase), C-terminal domain"/>
    <property type="match status" value="1"/>
</dbReference>
<dbReference type="PROSITE" id="PS51257">
    <property type="entry name" value="PROKAR_LIPOPROTEIN"/>
    <property type="match status" value="1"/>
</dbReference>
<dbReference type="InterPro" id="IPR006179">
    <property type="entry name" value="5_nucleotidase/apyrase"/>
</dbReference>
<accession>A0ABS5JVV6</accession>
<keyword evidence="4" id="KW-1185">Reference proteome</keyword>
<dbReference type="Gene3D" id="3.90.780.10">
    <property type="entry name" value="5'-Nucleotidase, C-terminal domain"/>
    <property type="match status" value="1"/>
</dbReference>
<keyword evidence="1" id="KW-0175">Coiled coil</keyword>
<dbReference type="InterPro" id="IPR036907">
    <property type="entry name" value="5'-Nucleotdase_C_sf"/>
</dbReference>
<comment type="caution">
    <text evidence="3">The sequence shown here is derived from an EMBL/GenBank/DDBJ whole genome shotgun (WGS) entry which is preliminary data.</text>
</comment>
<feature type="coiled-coil region" evidence="1">
    <location>
        <begin position="228"/>
        <end position="255"/>
    </location>
</feature>
<gene>
    <name evidence="3" type="ORF">KEM10_12115</name>
</gene>
<evidence type="ECO:0000313" key="3">
    <source>
        <dbReference type="EMBL" id="MBS2099027.1"/>
    </source>
</evidence>